<name>A0A1X7FJR2_9HYPH</name>
<evidence type="ECO:0000313" key="2">
    <source>
        <dbReference type="Proteomes" id="UP000192903"/>
    </source>
</evidence>
<dbReference type="InterPro" id="IPR021508">
    <property type="entry name" value="Gp17-like"/>
</dbReference>
<dbReference type="STRING" id="464029.SAMN02982989_3192"/>
<protein>
    <recommendedName>
        <fullName evidence="3">DUF3168 domain-containing protein</fullName>
    </recommendedName>
</protein>
<dbReference type="InterPro" id="IPR053745">
    <property type="entry name" value="Viral_Tail_Comp_sf"/>
</dbReference>
<sequence length="138" mass="14767">MDPTYELAAAIVARLKADAAVAAFVGAKVYDRPPDGTLQSPYISLGPSDALTDDADCVDGLEITMQIDCWSWGSGEAFSSAQVRKIAGAVRACLHEAEFPLAANALVSLRHRITRYQRESDGATNRAIVSITAFVEVH</sequence>
<dbReference type="Gene3D" id="3.30.2000.30">
    <property type="match status" value="1"/>
</dbReference>
<evidence type="ECO:0008006" key="3">
    <source>
        <dbReference type="Google" id="ProtNLM"/>
    </source>
</evidence>
<organism evidence="1 2">
    <name type="scientific">Xaviernesmea oryzae</name>
    <dbReference type="NCBI Taxonomy" id="464029"/>
    <lineage>
        <taxon>Bacteria</taxon>
        <taxon>Pseudomonadati</taxon>
        <taxon>Pseudomonadota</taxon>
        <taxon>Alphaproteobacteria</taxon>
        <taxon>Hyphomicrobiales</taxon>
        <taxon>Rhizobiaceae</taxon>
        <taxon>Rhizobium/Agrobacterium group</taxon>
        <taxon>Xaviernesmea</taxon>
    </lineage>
</organism>
<dbReference type="AlphaFoldDB" id="A0A1X7FJR2"/>
<accession>A0A1X7FJR2</accession>
<dbReference type="Proteomes" id="UP000192903">
    <property type="component" value="Unassembled WGS sequence"/>
</dbReference>
<keyword evidence="2" id="KW-1185">Reference proteome</keyword>
<dbReference type="Pfam" id="PF11367">
    <property type="entry name" value="Tail_completion_gp17"/>
    <property type="match status" value="1"/>
</dbReference>
<dbReference type="RefSeq" id="WP_085423269.1">
    <property type="nucleotide sequence ID" value="NZ_FXAF01000006.1"/>
</dbReference>
<dbReference type="OrthoDB" id="7630456at2"/>
<proteinExistence type="predicted"/>
<gene>
    <name evidence="1" type="ORF">SAMN02982989_3192</name>
</gene>
<evidence type="ECO:0000313" key="1">
    <source>
        <dbReference type="EMBL" id="SMF53304.1"/>
    </source>
</evidence>
<dbReference type="EMBL" id="FXAF01000006">
    <property type="protein sequence ID" value="SMF53304.1"/>
    <property type="molecule type" value="Genomic_DNA"/>
</dbReference>
<reference evidence="2" key="1">
    <citation type="submission" date="2017-04" db="EMBL/GenBank/DDBJ databases">
        <authorList>
            <person name="Varghese N."/>
            <person name="Submissions S."/>
        </authorList>
    </citation>
    <scope>NUCLEOTIDE SEQUENCE [LARGE SCALE GENOMIC DNA]</scope>
    <source>
        <strain evidence="2">B4P</strain>
    </source>
</reference>